<evidence type="ECO:0000256" key="8">
    <source>
        <dbReference type="ARBA" id="ARBA00023211"/>
    </source>
</evidence>
<proteinExistence type="inferred from homology"/>
<feature type="binding site" evidence="10">
    <location>
        <position position="153"/>
    </location>
    <ligand>
        <name>Mn(2+)</name>
        <dbReference type="ChEBI" id="CHEBI:29035"/>
    </ligand>
</feature>
<evidence type="ECO:0000256" key="6">
    <source>
        <dbReference type="ARBA" id="ARBA00023118"/>
    </source>
</evidence>
<feature type="binding site" evidence="10">
    <location>
        <position position="210"/>
    </location>
    <ligand>
        <name>Mn(2+)</name>
        <dbReference type="ChEBI" id="CHEBI:29035"/>
    </ligand>
</feature>
<evidence type="ECO:0000313" key="12">
    <source>
        <dbReference type="Proteomes" id="UP001321861"/>
    </source>
</evidence>
<dbReference type="HAMAP" id="MF_01470">
    <property type="entry name" value="Cas1"/>
    <property type="match status" value="1"/>
</dbReference>
<keyword evidence="8 10" id="KW-0464">Manganese</keyword>
<evidence type="ECO:0000256" key="3">
    <source>
        <dbReference type="ARBA" id="ARBA00022759"/>
    </source>
</evidence>
<dbReference type="KEGG" id="xap:XA3_06890"/>
<evidence type="ECO:0000256" key="1">
    <source>
        <dbReference type="ARBA" id="ARBA00022722"/>
    </source>
</evidence>
<keyword evidence="3 10" id="KW-0255">Endonuclease</keyword>
<comment type="subunit">
    <text evidence="9 10">Homodimer, forms a heterotetramer with a Cas2 homodimer.</text>
</comment>
<keyword evidence="4 10" id="KW-0378">Hydrolase</keyword>
<dbReference type="Gene3D" id="3.100.10.20">
    <property type="entry name" value="CRISPR-associated endonuclease Cas1, N-terminal domain"/>
    <property type="match status" value="1"/>
</dbReference>
<name>A0AAU9DWA8_9LACO</name>
<evidence type="ECO:0000313" key="11">
    <source>
        <dbReference type="EMBL" id="BDR58248.1"/>
    </source>
</evidence>
<dbReference type="InterPro" id="IPR042206">
    <property type="entry name" value="CRISPR-assoc_Cas1_C"/>
</dbReference>
<dbReference type="RefSeq" id="WP_317636165.1">
    <property type="nucleotide sequence ID" value="NZ_AP026802.1"/>
</dbReference>
<dbReference type="GO" id="GO:0016787">
    <property type="term" value="F:hydrolase activity"/>
    <property type="evidence" value="ECO:0007669"/>
    <property type="project" value="UniProtKB-KW"/>
</dbReference>
<sequence length="298" mass="34331">MGWRTVVVTKHAKISYKLEHVIVQTDNDIVQVPIADVQILMIATTQAVITTHLMMELSRNDIKVIFTDNKEMPVGEFTSYYSNLSRNRNISKQIIWDSDRKSLLWQNIIKMKITNEAKMLEKFQRTKYDGSPGHQDLLDLLDEVKPGDSTNREAVAARMYFQRLYDTKFNRRKDEFVANGHLNFGYSVLLSLITQEICCAGYLTELGIHHDSMENFYNLSSDLIEPFRVFVDEIAFNKYENPSFDLADKLELVNLLNQTVTTNSGDALLSGVIKTFVRKCLKYLSNETDVLPEIEIKI</sequence>
<dbReference type="GO" id="GO:0051607">
    <property type="term" value="P:defense response to virus"/>
    <property type="evidence" value="ECO:0007669"/>
    <property type="project" value="UniProtKB-UniRule"/>
</dbReference>
<feature type="binding site" evidence="10">
    <location>
        <position position="225"/>
    </location>
    <ligand>
        <name>Mn(2+)</name>
        <dbReference type="ChEBI" id="CHEBI:29035"/>
    </ligand>
</feature>
<dbReference type="EMBL" id="AP026802">
    <property type="protein sequence ID" value="BDR58248.1"/>
    <property type="molecule type" value="Genomic_DNA"/>
</dbReference>
<dbReference type="NCBIfam" id="TIGR03639">
    <property type="entry name" value="cas1_NMENI"/>
    <property type="match status" value="1"/>
</dbReference>
<accession>A0AAU9DWA8</accession>
<gene>
    <name evidence="11" type="primary">cas1_1</name>
    <name evidence="10" type="synonym">cas1</name>
    <name evidence="11" type="ORF">XA3_06890</name>
</gene>
<dbReference type="InterPro" id="IPR050646">
    <property type="entry name" value="Cas1"/>
</dbReference>
<dbReference type="InterPro" id="IPR019855">
    <property type="entry name" value="CRISPR-assoc_Cas1_NMENI"/>
</dbReference>
<evidence type="ECO:0000256" key="7">
    <source>
        <dbReference type="ARBA" id="ARBA00023125"/>
    </source>
</evidence>
<keyword evidence="12" id="KW-1185">Reference proteome</keyword>
<evidence type="ECO:0000256" key="5">
    <source>
        <dbReference type="ARBA" id="ARBA00022842"/>
    </source>
</evidence>
<evidence type="ECO:0000256" key="2">
    <source>
        <dbReference type="ARBA" id="ARBA00022723"/>
    </source>
</evidence>
<keyword evidence="5 10" id="KW-0460">Magnesium</keyword>
<evidence type="ECO:0000256" key="10">
    <source>
        <dbReference type="HAMAP-Rule" id="MF_01470"/>
    </source>
</evidence>
<dbReference type="GO" id="GO:0043571">
    <property type="term" value="P:maintenance of CRISPR repeat elements"/>
    <property type="evidence" value="ECO:0007669"/>
    <property type="project" value="UniProtKB-UniRule"/>
</dbReference>
<dbReference type="PANTHER" id="PTHR34353:SF2">
    <property type="entry name" value="CRISPR-ASSOCIATED ENDONUCLEASE CAS1 1"/>
    <property type="match status" value="1"/>
</dbReference>
<dbReference type="Proteomes" id="UP001321861">
    <property type="component" value="Chromosome"/>
</dbReference>
<comment type="cofactor">
    <cofactor evidence="10">
        <name>Mg(2+)</name>
        <dbReference type="ChEBI" id="CHEBI:18420"/>
    </cofactor>
    <cofactor evidence="10">
        <name>Mn(2+)</name>
        <dbReference type="ChEBI" id="CHEBI:29035"/>
    </cofactor>
</comment>
<dbReference type="AlphaFoldDB" id="A0AAU9DWA8"/>
<dbReference type="Pfam" id="PF01867">
    <property type="entry name" value="Cas_Cas1"/>
    <property type="match status" value="1"/>
</dbReference>
<dbReference type="PANTHER" id="PTHR34353">
    <property type="entry name" value="CRISPR-ASSOCIATED ENDONUCLEASE CAS1 1"/>
    <property type="match status" value="1"/>
</dbReference>
<keyword evidence="6 10" id="KW-0051">Antiviral defense</keyword>
<comment type="function">
    <text evidence="10">CRISPR (clustered regularly interspaced short palindromic repeat), is an adaptive immune system that provides protection against mobile genetic elements (viruses, transposable elements and conjugative plasmids). CRISPR clusters contain spacers, sequences complementary to antecedent mobile elements, and target invading nucleic acids. CRISPR clusters are transcribed and processed into CRISPR RNA (crRNA). Acts as a dsDNA endonuclease. Involved in the integration of spacer DNA into the CRISPR cassette.</text>
</comment>
<keyword evidence="7 10" id="KW-0238">DNA-binding</keyword>
<dbReference type="GO" id="GO:0003677">
    <property type="term" value="F:DNA binding"/>
    <property type="evidence" value="ECO:0007669"/>
    <property type="project" value="UniProtKB-KW"/>
</dbReference>
<dbReference type="InterPro" id="IPR002729">
    <property type="entry name" value="CRISPR-assoc_Cas1"/>
</dbReference>
<dbReference type="GO" id="GO:0004520">
    <property type="term" value="F:DNA endonuclease activity"/>
    <property type="evidence" value="ECO:0007669"/>
    <property type="project" value="InterPro"/>
</dbReference>
<dbReference type="InterPro" id="IPR042211">
    <property type="entry name" value="CRISPR-assoc_Cas1_N"/>
</dbReference>
<evidence type="ECO:0000256" key="9">
    <source>
        <dbReference type="ARBA" id="ARBA00038592"/>
    </source>
</evidence>
<keyword evidence="1 10" id="KW-0540">Nuclease</keyword>
<reference evidence="11 12" key="1">
    <citation type="journal article" date="2023" name="Microbiol. Spectr.">
        <title>Symbiosis of Carpenter Bees with Uncharacterized Lactic Acid Bacteria Showing NAD Auxotrophy.</title>
        <authorList>
            <person name="Kawasaki S."/>
            <person name="Ozawa K."/>
            <person name="Mori T."/>
            <person name="Yamamoto A."/>
            <person name="Ito M."/>
            <person name="Ohkuma M."/>
            <person name="Sakamoto M."/>
            <person name="Matsutani M."/>
        </authorList>
    </citation>
    <scope>NUCLEOTIDE SEQUENCE [LARGE SCALE GENOMIC DNA]</scope>
    <source>
        <strain evidence="11 12">XA3</strain>
    </source>
</reference>
<dbReference type="EC" id="3.1.-.-" evidence="10"/>
<keyword evidence="2 10" id="KW-0479">Metal-binding</keyword>
<protein>
    <recommendedName>
        <fullName evidence="10">CRISPR-associated endonuclease Cas1</fullName>
        <ecNumber evidence="10">3.1.-.-</ecNumber>
    </recommendedName>
</protein>
<comment type="similarity">
    <text evidence="10">Belongs to the CRISPR-associated endonuclease Cas1 family.</text>
</comment>
<dbReference type="GO" id="GO:0046872">
    <property type="term" value="F:metal ion binding"/>
    <property type="evidence" value="ECO:0007669"/>
    <property type="project" value="UniProtKB-UniRule"/>
</dbReference>
<organism evidence="11 12">
    <name type="scientific">Xylocopilactobacillus apicola</name>
    <dbReference type="NCBI Taxonomy" id="2932184"/>
    <lineage>
        <taxon>Bacteria</taxon>
        <taxon>Bacillati</taxon>
        <taxon>Bacillota</taxon>
        <taxon>Bacilli</taxon>
        <taxon>Lactobacillales</taxon>
        <taxon>Lactobacillaceae</taxon>
        <taxon>Xylocopilactobacillus</taxon>
    </lineage>
</organism>
<evidence type="ECO:0000256" key="4">
    <source>
        <dbReference type="ARBA" id="ARBA00022801"/>
    </source>
</evidence>
<dbReference type="NCBIfam" id="TIGR00287">
    <property type="entry name" value="cas1"/>
    <property type="match status" value="1"/>
</dbReference>
<dbReference type="Gene3D" id="1.20.120.920">
    <property type="entry name" value="CRISPR-associated endonuclease Cas1, C-terminal domain"/>
    <property type="match status" value="1"/>
</dbReference>